<accession>A0AAU9E9I7</accession>
<dbReference type="AlphaFoldDB" id="A0AAU9E9I7"/>
<dbReference type="Proteomes" id="UP001366166">
    <property type="component" value="Chromosome"/>
</dbReference>
<dbReference type="Pfam" id="PF01522">
    <property type="entry name" value="Polysacc_deac_1"/>
    <property type="match status" value="1"/>
</dbReference>
<evidence type="ECO:0000256" key="1">
    <source>
        <dbReference type="ARBA" id="ARBA00004613"/>
    </source>
</evidence>
<protein>
    <submittedName>
        <fullName evidence="4">Polysaccharide deacetylase</fullName>
    </submittedName>
</protein>
<dbReference type="GO" id="GO:0016810">
    <property type="term" value="F:hydrolase activity, acting on carbon-nitrogen (but not peptide) bonds"/>
    <property type="evidence" value="ECO:0007669"/>
    <property type="project" value="InterPro"/>
</dbReference>
<proteinExistence type="predicted"/>
<name>A0AAU9E9I7_9BACT</name>
<organism evidence="4 5">
    <name type="scientific">Desulfoferula mesophila</name>
    <dbReference type="NCBI Taxonomy" id="3058419"/>
    <lineage>
        <taxon>Bacteria</taxon>
        <taxon>Pseudomonadati</taxon>
        <taxon>Thermodesulfobacteriota</taxon>
        <taxon>Desulfarculia</taxon>
        <taxon>Desulfarculales</taxon>
        <taxon>Desulfarculaceae</taxon>
        <taxon>Desulfoferula</taxon>
    </lineage>
</organism>
<dbReference type="RefSeq" id="WP_338604757.1">
    <property type="nucleotide sequence ID" value="NZ_AP028679.1"/>
</dbReference>
<dbReference type="PANTHER" id="PTHR34216:SF3">
    <property type="entry name" value="POLY-BETA-1,6-N-ACETYL-D-GLUCOSAMINE N-DEACETYLASE"/>
    <property type="match status" value="1"/>
</dbReference>
<keyword evidence="5" id="KW-1185">Reference proteome</keyword>
<comment type="subcellular location">
    <subcellularLocation>
        <location evidence="1">Secreted</location>
    </subcellularLocation>
</comment>
<evidence type="ECO:0000256" key="2">
    <source>
        <dbReference type="ARBA" id="ARBA00022729"/>
    </source>
</evidence>
<dbReference type="GO" id="GO:0005975">
    <property type="term" value="P:carbohydrate metabolic process"/>
    <property type="evidence" value="ECO:0007669"/>
    <property type="project" value="InterPro"/>
</dbReference>
<feature type="domain" description="NodB homology" evidence="3">
    <location>
        <begin position="85"/>
        <end position="260"/>
    </location>
</feature>
<dbReference type="InterPro" id="IPR051398">
    <property type="entry name" value="Polysacch_Deacetylase"/>
</dbReference>
<dbReference type="PROSITE" id="PS51677">
    <property type="entry name" value="NODB"/>
    <property type="match status" value="1"/>
</dbReference>
<dbReference type="KEGG" id="dmp:FAK_03180"/>
<reference evidence="5" key="1">
    <citation type="journal article" date="2023" name="Arch. Microbiol.">
        <title>Desulfoferula mesophilus gen. nov. sp. nov., a mesophilic sulfate-reducing bacterium isolated from a brackish lake sediment.</title>
        <authorList>
            <person name="Watanabe T."/>
            <person name="Yabe T."/>
            <person name="Tsuji J.M."/>
            <person name="Fukui M."/>
        </authorList>
    </citation>
    <scope>NUCLEOTIDE SEQUENCE [LARGE SCALE GENOMIC DNA]</scope>
    <source>
        <strain evidence="5">12FAK</strain>
    </source>
</reference>
<dbReference type="InterPro" id="IPR002509">
    <property type="entry name" value="NODB_dom"/>
</dbReference>
<gene>
    <name evidence="4" type="ORF">FAK_03180</name>
</gene>
<dbReference type="PANTHER" id="PTHR34216">
    <property type="match status" value="1"/>
</dbReference>
<evidence type="ECO:0000313" key="5">
    <source>
        <dbReference type="Proteomes" id="UP001366166"/>
    </source>
</evidence>
<evidence type="ECO:0000259" key="3">
    <source>
        <dbReference type="PROSITE" id="PS51677"/>
    </source>
</evidence>
<dbReference type="CDD" id="cd10918">
    <property type="entry name" value="CE4_NodB_like_5s_6s"/>
    <property type="match status" value="1"/>
</dbReference>
<dbReference type="GO" id="GO:0005576">
    <property type="term" value="C:extracellular region"/>
    <property type="evidence" value="ECO:0007669"/>
    <property type="project" value="UniProtKB-SubCell"/>
</dbReference>
<evidence type="ECO:0000313" key="4">
    <source>
        <dbReference type="EMBL" id="BEQ13252.1"/>
    </source>
</evidence>
<keyword evidence="2" id="KW-0732">Signal</keyword>
<sequence length="260" mass="27851">MSWWPAALAGLGAAALSARFHWWRPRLAGAPVLMYHQIVKELDRTPLPKLRVPPRALERQLAALERRGYRVSGLSGALAAAPGAKAAALTFDDAFQDFADNAWPLIKARGMGATVFVVTGQIGGSNVWDQGKGIPSVPLLSAEEIAELAAQGVEFGGHGHAHRDLTSLSPQELADDLGACQEVLTGLLGAPARSFAYPYGLFNDEVKQAVARAGFHAACATRPGLLTGRTDPLAIPRVIVKRSDTAWDFALKLTRSKSRW</sequence>
<dbReference type="SUPFAM" id="SSF88713">
    <property type="entry name" value="Glycoside hydrolase/deacetylase"/>
    <property type="match status" value="1"/>
</dbReference>
<dbReference type="InterPro" id="IPR011330">
    <property type="entry name" value="Glyco_hydro/deAcase_b/a-brl"/>
</dbReference>
<dbReference type="EMBL" id="AP028679">
    <property type="protein sequence ID" value="BEQ13252.1"/>
    <property type="molecule type" value="Genomic_DNA"/>
</dbReference>
<dbReference type="Gene3D" id="3.20.20.370">
    <property type="entry name" value="Glycoside hydrolase/deacetylase"/>
    <property type="match status" value="1"/>
</dbReference>